<evidence type="ECO:0000256" key="2">
    <source>
        <dbReference type="ARBA" id="ARBA00022679"/>
    </source>
</evidence>
<dbReference type="Pfam" id="PF02348">
    <property type="entry name" value="CTP_transf_3"/>
    <property type="match status" value="1"/>
</dbReference>
<dbReference type="HAMAP" id="MF_00057">
    <property type="entry name" value="KdsB"/>
    <property type="match status" value="1"/>
</dbReference>
<dbReference type="InterPro" id="IPR003329">
    <property type="entry name" value="Cytidylyl_trans"/>
</dbReference>
<name>A0A644T8B7_9ZZZZ</name>
<dbReference type="EC" id="2.7.7.38" evidence="4"/>
<dbReference type="InterPro" id="IPR004528">
    <property type="entry name" value="KdsB"/>
</dbReference>
<dbReference type="SUPFAM" id="SSF53448">
    <property type="entry name" value="Nucleotide-diphospho-sugar transferases"/>
    <property type="match status" value="1"/>
</dbReference>
<dbReference type="PANTHER" id="PTHR42866:SF2">
    <property type="entry name" value="3-DEOXY-MANNO-OCTULOSONATE CYTIDYLYLTRANSFERASE, MITOCHONDRIAL"/>
    <property type="match status" value="1"/>
</dbReference>
<comment type="subcellular location">
    <subcellularLocation>
        <location evidence="1">Membrane</location>
    </subcellularLocation>
</comment>
<dbReference type="FunFam" id="3.90.550.10:FF:000011">
    <property type="entry name" value="3-deoxy-manno-octulosonate cytidylyltransferase"/>
    <property type="match status" value="1"/>
</dbReference>
<dbReference type="GO" id="GO:0008690">
    <property type="term" value="F:3-deoxy-manno-octulosonate cytidylyltransferase activity"/>
    <property type="evidence" value="ECO:0007669"/>
    <property type="project" value="UniProtKB-EC"/>
</dbReference>
<dbReference type="InterPro" id="IPR029044">
    <property type="entry name" value="Nucleotide-diphossugar_trans"/>
</dbReference>
<evidence type="ECO:0000256" key="1">
    <source>
        <dbReference type="ARBA" id="ARBA00004370"/>
    </source>
</evidence>
<protein>
    <submittedName>
        <fullName evidence="4">3-deoxy-manno-octulosonate cytidylyltransferase</fullName>
        <ecNumber evidence="4">2.7.7.38</ecNumber>
    </submittedName>
</protein>
<proteinExistence type="inferred from homology"/>
<dbReference type="GO" id="GO:0044281">
    <property type="term" value="P:small molecule metabolic process"/>
    <property type="evidence" value="ECO:0007669"/>
    <property type="project" value="UniProtKB-ARBA"/>
</dbReference>
<reference evidence="4" key="1">
    <citation type="submission" date="2019-08" db="EMBL/GenBank/DDBJ databases">
        <authorList>
            <person name="Kucharzyk K."/>
            <person name="Murdoch R.W."/>
            <person name="Higgins S."/>
            <person name="Loffler F."/>
        </authorList>
    </citation>
    <scope>NUCLEOTIDE SEQUENCE</scope>
</reference>
<dbReference type="AlphaFoldDB" id="A0A644T8B7"/>
<comment type="caution">
    <text evidence="4">The sequence shown here is derived from an EMBL/GenBank/DDBJ whole genome shotgun (WGS) entry which is preliminary data.</text>
</comment>
<dbReference type="GO" id="GO:0016020">
    <property type="term" value="C:membrane"/>
    <property type="evidence" value="ECO:0007669"/>
    <property type="project" value="UniProtKB-SubCell"/>
</dbReference>
<dbReference type="GO" id="GO:0005829">
    <property type="term" value="C:cytosol"/>
    <property type="evidence" value="ECO:0007669"/>
    <property type="project" value="TreeGrafter"/>
</dbReference>
<dbReference type="EMBL" id="VSSQ01000020">
    <property type="protein sequence ID" value="MPL63070.1"/>
    <property type="molecule type" value="Genomic_DNA"/>
</dbReference>
<evidence type="ECO:0000256" key="3">
    <source>
        <dbReference type="ARBA" id="ARBA00022695"/>
    </source>
</evidence>
<organism evidence="4">
    <name type="scientific">bioreactor metagenome</name>
    <dbReference type="NCBI Taxonomy" id="1076179"/>
    <lineage>
        <taxon>unclassified sequences</taxon>
        <taxon>metagenomes</taxon>
        <taxon>ecological metagenomes</taxon>
    </lineage>
</organism>
<dbReference type="CDD" id="cd02517">
    <property type="entry name" value="CMP-KDO-Synthetase"/>
    <property type="match status" value="1"/>
</dbReference>
<evidence type="ECO:0000313" key="4">
    <source>
        <dbReference type="EMBL" id="MPL63070.1"/>
    </source>
</evidence>
<dbReference type="PANTHER" id="PTHR42866">
    <property type="entry name" value="3-DEOXY-MANNO-OCTULOSONATE CYTIDYLYLTRANSFERASE"/>
    <property type="match status" value="1"/>
</dbReference>
<dbReference type="NCBIfam" id="NF009905">
    <property type="entry name" value="PRK13368.1"/>
    <property type="match status" value="1"/>
</dbReference>
<dbReference type="NCBIfam" id="NF003950">
    <property type="entry name" value="PRK05450.1-3"/>
    <property type="match status" value="1"/>
</dbReference>
<keyword evidence="2 4" id="KW-0808">Transferase</keyword>
<keyword evidence="3 4" id="KW-0548">Nucleotidyltransferase</keyword>
<accession>A0A644T8B7</accession>
<dbReference type="Gene3D" id="3.90.550.10">
    <property type="entry name" value="Spore Coat Polysaccharide Biosynthesis Protein SpsA, Chain A"/>
    <property type="match status" value="1"/>
</dbReference>
<dbReference type="NCBIfam" id="TIGR00466">
    <property type="entry name" value="kdsB"/>
    <property type="match status" value="1"/>
</dbReference>
<dbReference type="GO" id="GO:1901137">
    <property type="term" value="P:carbohydrate derivative biosynthetic process"/>
    <property type="evidence" value="ECO:0007669"/>
    <property type="project" value="UniProtKB-ARBA"/>
</dbReference>
<sequence>MDFSDTGLTAVGVIPARYASTRFPGKPLVMIKGMSMIERVYRQASRCTLLSAVIVATDDARIAGHVAGFGGRVIMTSPHHPSGTDRIAETMRILAGNGEHYDIAVNIQGDEPTIRPEQIESVVSLFSNSETRIATLIKVIKKTEDLFNPNVVKVLTDKSGKALLFSRSPIPHIRQHPDDEWTSVFTFYRHIGIYAYLTQTLQDISGLPPAPPETAESLEQLRWLWNGYSIQTNITDFETIGIDTPEDLSKLTNIA</sequence>
<dbReference type="NCBIfam" id="NF003952">
    <property type="entry name" value="PRK05450.1-5"/>
    <property type="match status" value="1"/>
</dbReference>
<gene>
    <name evidence="4" type="primary">kdsB_3</name>
    <name evidence="4" type="ORF">SDC9_08690</name>
</gene>